<evidence type="ECO:0000313" key="3">
    <source>
        <dbReference type="Proteomes" id="UP000233375"/>
    </source>
</evidence>
<keyword evidence="3" id="KW-1185">Reference proteome</keyword>
<dbReference type="RefSeq" id="WP_101177562.1">
    <property type="nucleotide sequence ID" value="NZ_PISE01000026.1"/>
</dbReference>
<dbReference type="InterPro" id="IPR005303">
    <property type="entry name" value="MOCOS_middle"/>
</dbReference>
<feature type="domain" description="MOSC" evidence="1">
    <location>
        <begin position="93"/>
        <end position="239"/>
    </location>
</feature>
<evidence type="ECO:0000259" key="1">
    <source>
        <dbReference type="PROSITE" id="PS51340"/>
    </source>
</evidence>
<dbReference type="GO" id="GO:0030151">
    <property type="term" value="F:molybdenum ion binding"/>
    <property type="evidence" value="ECO:0007669"/>
    <property type="project" value="InterPro"/>
</dbReference>
<comment type="caution">
    <text evidence="2">The sequence shown here is derived from an EMBL/GenBank/DDBJ whole genome shotgun (WGS) entry which is preliminary data.</text>
</comment>
<dbReference type="Pfam" id="PF03476">
    <property type="entry name" value="MOSC_N"/>
    <property type="match status" value="1"/>
</dbReference>
<dbReference type="EMBL" id="PISE01000026">
    <property type="protein sequence ID" value="PKG23289.1"/>
    <property type="molecule type" value="Genomic_DNA"/>
</dbReference>
<dbReference type="Gene3D" id="2.40.33.20">
    <property type="entry name" value="PK beta-barrel domain-like"/>
    <property type="match status" value="1"/>
</dbReference>
<dbReference type="GO" id="GO:0003824">
    <property type="term" value="F:catalytic activity"/>
    <property type="evidence" value="ECO:0007669"/>
    <property type="project" value="InterPro"/>
</dbReference>
<sequence length="241" mass="27473">MKIGTITKLVRHPVKSFTGESVASTNVVNYGMYGDRSHAFIDLTNNQKHLTITQYPDMATYKARFTEEESPKKLPSVEIVTKDGKIYDWQDPCLLQELEANTNRKLTAVQYAPDFVPFPAIEEDHLLLISEQSLEQLENSIGERVDERRFRGNIVYQMEALDITEEELIGKKIKIGSEVIIQINKFCERCMIITVDPETGEKKPSILKKIVKENNNHFGLYAAVLHTGKINVGDFLQLIDE</sequence>
<dbReference type="OrthoDB" id="581532at2"/>
<dbReference type="SUPFAM" id="SSF50800">
    <property type="entry name" value="PK beta-barrel domain-like"/>
    <property type="match status" value="1"/>
</dbReference>
<dbReference type="InterPro" id="IPR005302">
    <property type="entry name" value="MoCF_Sase_C"/>
</dbReference>
<evidence type="ECO:0000313" key="2">
    <source>
        <dbReference type="EMBL" id="PKG23289.1"/>
    </source>
</evidence>
<reference evidence="2 3" key="1">
    <citation type="journal article" date="2003" name="Int. J. Syst. Evol. Microbiol.">
        <title>Bacillus nealsonii sp. nov., isolated from a spacecraft-assembly facility, whose spores are gamma-radiation resistant.</title>
        <authorList>
            <person name="Venkateswaran K."/>
            <person name="Kempf M."/>
            <person name="Chen F."/>
            <person name="Satomi M."/>
            <person name="Nicholson W."/>
            <person name="Kern R."/>
        </authorList>
    </citation>
    <scope>NUCLEOTIDE SEQUENCE [LARGE SCALE GENOMIC DNA]</scope>
    <source>
        <strain evidence="2 3">FO-92</strain>
    </source>
</reference>
<dbReference type="PROSITE" id="PS51340">
    <property type="entry name" value="MOSC"/>
    <property type="match status" value="1"/>
</dbReference>
<dbReference type="Pfam" id="PF03473">
    <property type="entry name" value="MOSC"/>
    <property type="match status" value="1"/>
</dbReference>
<dbReference type="InterPro" id="IPR011037">
    <property type="entry name" value="Pyrv_Knase-like_insert_dom_sf"/>
</dbReference>
<accession>A0A2N0Z1B1</accession>
<protein>
    <submittedName>
        <fullName evidence="2">MOSC domain-containing protein</fullName>
    </submittedName>
</protein>
<dbReference type="GO" id="GO:0030170">
    <property type="term" value="F:pyridoxal phosphate binding"/>
    <property type="evidence" value="ECO:0007669"/>
    <property type="project" value="InterPro"/>
</dbReference>
<dbReference type="Proteomes" id="UP000233375">
    <property type="component" value="Unassembled WGS sequence"/>
</dbReference>
<dbReference type="AlphaFoldDB" id="A0A2N0Z1B1"/>
<name>A0A2N0Z1B1_9BACI</name>
<proteinExistence type="predicted"/>
<organism evidence="2 3">
    <name type="scientific">Niallia nealsonii</name>
    <dbReference type="NCBI Taxonomy" id="115979"/>
    <lineage>
        <taxon>Bacteria</taxon>
        <taxon>Bacillati</taxon>
        <taxon>Bacillota</taxon>
        <taxon>Bacilli</taxon>
        <taxon>Bacillales</taxon>
        <taxon>Bacillaceae</taxon>
        <taxon>Niallia</taxon>
    </lineage>
</organism>
<gene>
    <name evidence="2" type="ORF">CWS01_12620</name>
</gene>